<dbReference type="PANTHER" id="PTHR11786">
    <property type="entry name" value="N-HYDROXYARYLAMINE O-ACETYLTRANSFERASE"/>
    <property type="match status" value="1"/>
</dbReference>
<protein>
    <recommendedName>
        <fullName evidence="4">Arylamine N-acetyltransferase</fullName>
    </recommendedName>
</protein>
<comment type="caution">
    <text evidence="2">The sequence shown here is derived from an EMBL/GenBank/DDBJ whole genome shotgun (WGS) entry which is preliminary data.</text>
</comment>
<sequence length="330" mass="37155">MGSSEDGPPRGHRPLYNESQLAQYVSFINPDPRYSLATLRSEIKQDPLAALTLLQLRQNCATIWGNVALHYSHHRTLPLDADALYHKLVERRLGGYCMENNAFFSTILRSLGYDLYVSGARISNALMGGADPEGFAGWQHEVIIVTIDGQHYLVDVGFGSGSPITPMPLTEASLEERESVPGSFVRLVHRAIAPNTTDHKVWVLELKNTTTNKWSGAYCFAEFEWLPQDFEIINYRTHKDPKSWFTYKLVLVRTLIDEETRTKAIGSIILTGAKVERRIGTGKKEVLVEAKSEAERVAALREWFGVVLRPEEERGIHSMPTEITSEELLT</sequence>
<dbReference type="AlphaFoldDB" id="A0AAV9NR28"/>
<reference evidence="2 3" key="1">
    <citation type="submission" date="2023-08" db="EMBL/GenBank/DDBJ databases">
        <title>Black Yeasts Isolated from many extreme environments.</title>
        <authorList>
            <person name="Coleine C."/>
            <person name="Stajich J.E."/>
            <person name="Selbmann L."/>
        </authorList>
    </citation>
    <scope>NUCLEOTIDE SEQUENCE [LARGE SCALE GENOMIC DNA]</scope>
    <source>
        <strain evidence="2 3">CCFEE 5792</strain>
    </source>
</reference>
<dbReference type="Gene3D" id="3.30.2140.20">
    <property type="match status" value="1"/>
</dbReference>
<organism evidence="2 3">
    <name type="scientific">Exophiala bonariae</name>
    <dbReference type="NCBI Taxonomy" id="1690606"/>
    <lineage>
        <taxon>Eukaryota</taxon>
        <taxon>Fungi</taxon>
        <taxon>Dikarya</taxon>
        <taxon>Ascomycota</taxon>
        <taxon>Pezizomycotina</taxon>
        <taxon>Eurotiomycetes</taxon>
        <taxon>Chaetothyriomycetidae</taxon>
        <taxon>Chaetothyriales</taxon>
        <taxon>Herpotrichiellaceae</taxon>
        <taxon>Exophiala</taxon>
    </lineage>
</organism>
<dbReference type="GO" id="GO:0016407">
    <property type="term" value="F:acetyltransferase activity"/>
    <property type="evidence" value="ECO:0007669"/>
    <property type="project" value="InterPro"/>
</dbReference>
<dbReference type="InterPro" id="IPR053710">
    <property type="entry name" value="Arylamine_NAT_domain_sf"/>
</dbReference>
<dbReference type="SUPFAM" id="SSF54001">
    <property type="entry name" value="Cysteine proteinases"/>
    <property type="match status" value="1"/>
</dbReference>
<evidence type="ECO:0000256" key="1">
    <source>
        <dbReference type="ARBA" id="ARBA00006547"/>
    </source>
</evidence>
<comment type="similarity">
    <text evidence="1">Belongs to the arylamine N-acetyltransferase family.</text>
</comment>
<dbReference type="RefSeq" id="XP_064712115.1">
    <property type="nucleotide sequence ID" value="XM_064844255.1"/>
</dbReference>
<dbReference type="EMBL" id="JAVRRD010000001">
    <property type="protein sequence ID" value="KAK5064791.1"/>
    <property type="molecule type" value="Genomic_DNA"/>
</dbReference>
<proteinExistence type="inferred from homology"/>
<keyword evidence="3" id="KW-1185">Reference proteome</keyword>
<dbReference type="InterPro" id="IPR038765">
    <property type="entry name" value="Papain-like_cys_pep_sf"/>
</dbReference>
<dbReference type="InterPro" id="IPR001447">
    <property type="entry name" value="Arylamine_N-AcTrfase"/>
</dbReference>
<dbReference type="GeneID" id="89968847"/>
<accession>A0AAV9NR28</accession>
<evidence type="ECO:0008006" key="4">
    <source>
        <dbReference type="Google" id="ProtNLM"/>
    </source>
</evidence>
<dbReference type="PANTHER" id="PTHR11786:SF0">
    <property type="entry name" value="ARYLAMINE N-ACETYLTRANSFERASE 4-RELATED"/>
    <property type="match status" value="1"/>
</dbReference>
<dbReference type="Proteomes" id="UP001358417">
    <property type="component" value="Unassembled WGS sequence"/>
</dbReference>
<name>A0AAV9NR28_9EURO</name>
<dbReference type="Pfam" id="PF00797">
    <property type="entry name" value="Acetyltransf_2"/>
    <property type="match status" value="1"/>
</dbReference>
<gene>
    <name evidence="2" type="ORF">LTR84_000625</name>
</gene>
<evidence type="ECO:0000313" key="3">
    <source>
        <dbReference type="Proteomes" id="UP001358417"/>
    </source>
</evidence>
<evidence type="ECO:0000313" key="2">
    <source>
        <dbReference type="EMBL" id="KAK5064791.1"/>
    </source>
</evidence>